<sequence>MTVEEMRDILIEGFDPSKLKKSKKVDEGLRWRDIQSAYQNDLVLNDVLVGIENIRIGSGNKTELCGIIRRAGIKGIIPLKESGIDIEDANALNQFRALTGIKVSYKVLNFDKEAGIFVASRKRAREQMAEITLRKIDEGYNIYCVIREVEPGHVVGDIGGIDVHIPVFELTYGWVEDLRDRYEPGDAIEVQVMKIDKEKQEVKVSAKPLLENPFPECLERYKKNGEYVGTVSGVEEYGIFVNLEEGVDSLARHLKFQNVQKGDQVLVRILGIDAEKERISARIIRVLS</sequence>
<evidence type="ECO:0000259" key="4">
    <source>
        <dbReference type="PROSITE" id="PS50126"/>
    </source>
</evidence>
<dbReference type="SUPFAM" id="SSF50249">
    <property type="entry name" value="Nucleic acid-binding proteins"/>
    <property type="match status" value="2"/>
</dbReference>
<keyword evidence="6" id="KW-1185">Reference proteome</keyword>
<dbReference type="PANTHER" id="PTHR10724:SF7">
    <property type="entry name" value="SMALL RIBOSOMAL SUBUNIT PROTEIN BS1C"/>
    <property type="match status" value="1"/>
</dbReference>
<keyword evidence="3" id="KW-0687">Ribonucleoprotein</keyword>
<comment type="caution">
    <text evidence="5">The sequence shown here is derived from an EMBL/GenBank/DDBJ whole genome shotgun (WGS) entry which is preliminary data.</text>
</comment>
<evidence type="ECO:0000256" key="2">
    <source>
        <dbReference type="ARBA" id="ARBA00022980"/>
    </source>
</evidence>
<dbReference type="GO" id="GO:0003735">
    <property type="term" value="F:structural constituent of ribosome"/>
    <property type="evidence" value="ECO:0007669"/>
    <property type="project" value="TreeGrafter"/>
</dbReference>
<dbReference type="SMART" id="SM00316">
    <property type="entry name" value="S1"/>
    <property type="match status" value="2"/>
</dbReference>
<dbReference type="EMBL" id="VYKL01000032">
    <property type="protein sequence ID" value="KAA9019011.1"/>
    <property type="molecule type" value="Genomic_DNA"/>
</dbReference>
<dbReference type="Gene3D" id="2.40.50.140">
    <property type="entry name" value="Nucleic acid-binding proteins"/>
    <property type="match status" value="2"/>
</dbReference>
<dbReference type="GO" id="GO:0022627">
    <property type="term" value="C:cytosolic small ribosomal subunit"/>
    <property type="evidence" value="ECO:0007669"/>
    <property type="project" value="TreeGrafter"/>
</dbReference>
<feature type="domain" description="S1 motif" evidence="4">
    <location>
        <begin position="224"/>
        <end position="284"/>
    </location>
</feature>
<name>A0A5J5HFF2_9BACI</name>
<protein>
    <submittedName>
        <fullName evidence="5">30S ribosomal protein S1</fullName>
    </submittedName>
</protein>
<dbReference type="InterPro" id="IPR012340">
    <property type="entry name" value="NA-bd_OB-fold"/>
</dbReference>
<comment type="similarity">
    <text evidence="1">Belongs to the bacterial ribosomal protein bS1 family.</text>
</comment>
<evidence type="ECO:0000313" key="5">
    <source>
        <dbReference type="EMBL" id="KAA9019011.1"/>
    </source>
</evidence>
<dbReference type="InterPro" id="IPR050437">
    <property type="entry name" value="Ribos_protein_bS1-like"/>
</dbReference>
<dbReference type="AlphaFoldDB" id="A0A5J5HFF2"/>
<dbReference type="InterPro" id="IPR003029">
    <property type="entry name" value="S1_domain"/>
</dbReference>
<dbReference type="Proteomes" id="UP000326671">
    <property type="component" value="Unassembled WGS sequence"/>
</dbReference>
<reference evidence="5 6" key="1">
    <citation type="submission" date="2019-09" db="EMBL/GenBank/DDBJ databases">
        <title>Whole genome sequences of isolates from the Mars Exploration Rovers.</title>
        <authorList>
            <person name="Seuylemezian A."/>
            <person name="Vaishampayan P."/>
        </authorList>
    </citation>
    <scope>NUCLEOTIDE SEQUENCE [LARGE SCALE GENOMIC DNA]</scope>
    <source>
        <strain evidence="5 6">MER_TA_151</strain>
    </source>
</reference>
<keyword evidence="2 5" id="KW-0689">Ribosomal protein</keyword>
<feature type="domain" description="S1 motif" evidence="4">
    <location>
        <begin position="139"/>
        <end position="207"/>
    </location>
</feature>
<proteinExistence type="inferred from homology"/>
<evidence type="ECO:0000256" key="1">
    <source>
        <dbReference type="ARBA" id="ARBA00006767"/>
    </source>
</evidence>
<evidence type="ECO:0000313" key="6">
    <source>
        <dbReference type="Proteomes" id="UP000326671"/>
    </source>
</evidence>
<dbReference type="PANTHER" id="PTHR10724">
    <property type="entry name" value="30S RIBOSOMAL PROTEIN S1"/>
    <property type="match status" value="1"/>
</dbReference>
<dbReference type="OrthoDB" id="9793609at2"/>
<dbReference type="RefSeq" id="WP_150441735.1">
    <property type="nucleotide sequence ID" value="NZ_VYKL01000032.1"/>
</dbReference>
<dbReference type="PROSITE" id="PS50126">
    <property type="entry name" value="S1"/>
    <property type="match status" value="2"/>
</dbReference>
<gene>
    <name evidence="5" type="ORF">F4V44_19725</name>
</gene>
<organism evidence="5 6">
    <name type="scientific">Niallia endozanthoxylica</name>
    <dbReference type="NCBI Taxonomy" id="2036016"/>
    <lineage>
        <taxon>Bacteria</taxon>
        <taxon>Bacillati</taxon>
        <taxon>Bacillota</taxon>
        <taxon>Bacilli</taxon>
        <taxon>Bacillales</taxon>
        <taxon>Bacillaceae</taxon>
        <taxon>Niallia</taxon>
    </lineage>
</organism>
<evidence type="ECO:0000256" key="3">
    <source>
        <dbReference type="ARBA" id="ARBA00023274"/>
    </source>
</evidence>
<dbReference type="GO" id="GO:0003729">
    <property type="term" value="F:mRNA binding"/>
    <property type="evidence" value="ECO:0007669"/>
    <property type="project" value="TreeGrafter"/>
</dbReference>
<dbReference type="GO" id="GO:0006412">
    <property type="term" value="P:translation"/>
    <property type="evidence" value="ECO:0007669"/>
    <property type="project" value="TreeGrafter"/>
</dbReference>
<accession>A0A5J5HFF2</accession>